<feature type="compositionally biased region" description="Low complexity" evidence="5">
    <location>
        <begin position="355"/>
        <end position="373"/>
    </location>
</feature>
<evidence type="ECO:0000256" key="1">
    <source>
        <dbReference type="ARBA" id="ARBA00004141"/>
    </source>
</evidence>
<gene>
    <name evidence="8" type="primary">Tret1_16</name>
    <name evidence="8" type="ORF">FJT64_017064</name>
</gene>
<dbReference type="GO" id="GO:0022857">
    <property type="term" value="F:transmembrane transporter activity"/>
    <property type="evidence" value="ECO:0007669"/>
    <property type="project" value="InterPro"/>
</dbReference>
<evidence type="ECO:0000313" key="8">
    <source>
        <dbReference type="EMBL" id="KAF0312159.1"/>
    </source>
</evidence>
<dbReference type="AlphaFoldDB" id="A0A6A4X3S5"/>
<dbReference type="InterPro" id="IPR005829">
    <property type="entry name" value="Sugar_transporter_CS"/>
</dbReference>
<protein>
    <submittedName>
        <fullName evidence="8">Facilitated trehalose transporter Tret1</fullName>
    </submittedName>
</protein>
<dbReference type="PROSITE" id="PS00216">
    <property type="entry name" value="SUGAR_TRANSPORT_1"/>
    <property type="match status" value="1"/>
</dbReference>
<dbReference type="InterPro" id="IPR020846">
    <property type="entry name" value="MFS_dom"/>
</dbReference>
<dbReference type="PANTHER" id="PTHR48021">
    <property type="match status" value="1"/>
</dbReference>
<reference evidence="8 9" key="1">
    <citation type="submission" date="2019-07" db="EMBL/GenBank/DDBJ databases">
        <title>Draft genome assembly of a fouling barnacle, Amphibalanus amphitrite (Darwin, 1854): The first reference genome for Thecostraca.</title>
        <authorList>
            <person name="Kim W."/>
        </authorList>
    </citation>
    <scope>NUCLEOTIDE SEQUENCE [LARGE SCALE GENOMIC DNA]</scope>
    <source>
        <strain evidence="8">SNU_AA5</strain>
        <tissue evidence="8">Soma without cirri and trophi</tissue>
    </source>
</reference>
<dbReference type="InterPro" id="IPR005828">
    <property type="entry name" value="MFS_sugar_transport-like"/>
</dbReference>
<organism evidence="8 9">
    <name type="scientific">Amphibalanus amphitrite</name>
    <name type="common">Striped barnacle</name>
    <name type="synonym">Balanus amphitrite</name>
    <dbReference type="NCBI Taxonomy" id="1232801"/>
    <lineage>
        <taxon>Eukaryota</taxon>
        <taxon>Metazoa</taxon>
        <taxon>Ecdysozoa</taxon>
        <taxon>Arthropoda</taxon>
        <taxon>Crustacea</taxon>
        <taxon>Multicrustacea</taxon>
        <taxon>Cirripedia</taxon>
        <taxon>Thoracica</taxon>
        <taxon>Thoracicalcarea</taxon>
        <taxon>Balanomorpha</taxon>
        <taxon>Balanoidea</taxon>
        <taxon>Balanidae</taxon>
        <taxon>Amphibalaninae</taxon>
        <taxon>Amphibalanus</taxon>
    </lineage>
</organism>
<feature type="region of interest" description="Disordered" evidence="5">
    <location>
        <begin position="1"/>
        <end position="71"/>
    </location>
</feature>
<dbReference type="PROSITE" id="PS50850">
    <property type="entry name" value="MFS"/>
    <property type="match status" value="1"/>
</dbReference>
<dbReference type="GO" id="GO:0016020">
    <property type="term" value="C:membrane"/>
    <property type="evidence" value="ECO:0007669"/>
    <property type="project" value="UniProtKB-SubCell"/>
</dbReference>
<feature type="transmembrane region" description="Helical" evidence="6">
    <location>
        <begin position="520"/>
        <end position="541"/>
    </location>
</feature>
<feature type="domain" description="Major facilitator superfamily (MFS) profile" evidence="7">
    <location>
        <begin position="368"/>
        <end position="819"/>
    </location>
</feature>
<feature type="transmembrane region" description="Helical" evidence="6">
    <location>
        <begin position="439"/>
        <end position="456"/>
    </location>
</feature>
<evidence type="ECO:0000259" key="7">
    <source>
        <dbReference type="PROSITE" id="PS50850"/>
    </source>
</evidence>
<accession>A0A6A4X3S5</accession>
<feature type="transmembrane region" description="Helical" evidence="6">
    <location>
        <begin position="728"/>
        <end position="752"/>
    </location>
</feature>
<feature type="compositionally biased region" description="Basic and acidic residues" evidence="5">
    <location>
        <begin position="62"/>
        <end position="71"/>
    </location>
</feature>
<feature type="transmembrane region" description="Helical" evidence="6">
    <location>
        <begin position="764"/>
        <end position="785"/>
    </location>
</feature>
<dbReference type="EMBL" id="VIIS01000189">
    <property type="protein sequence ID" value="KAF0312159.1"/>
    <property type="molecule type" value="Genomic_DNA"/>
</dbReference>
<feature type="region of interest" description="Disordered" evidence="5">
    <location>
        <begin position="305"/>
        <end position="373"/>
    </location>
</feature>
<comment type="caution">
    <text evidence="8">The sequence shown here is derived from an EMBL/GenBank/DDBJ whole genome shotgun (WGS) entry which is preliminary data.</text>
</comment>
<evidence type="ECO:0000256" key="4">
    <source>
        <dbReference type="ARBA" id="ARBA00023136"/>
    </source>
</evidence>
<evidence type="ECO:0000256" key="6">
    <source>
        <dbReference type="SAM" id="Phobius"/>
    </source>
</evidence>
<evidence type="ECO:0000313" key="9">
    <source>
        <dbReference type="Proteomes" id="UP000440578"/>
    </source>
</evidence>
<feature type="transmembrane region" description="Helical" evidence="6">
    <location>
        <begin position="400"/>
        <end position="419"/>
    </location>
</feature>
<dbReference type="PANTHER" id="PTHR48021:SF1">
    <property type="entry name" value="GH07001P-RELATED"/>
    <property type="match status" value="1"/>
</dbReference>
<evidence type="ECO:0000256" key="2">
    <source>
        <dbReference type="ARBA" id="ARBA00022692"/>
    </source>
</evidence>
<dbReference type="OrthoDB" id="6396568at2759"/>
<dbReference type="InterPro" id="IPR036259">
    <property type="entry name" value="MFS_trans_sf"/>
</dbReference>
<feature type="transmembrane region" description="Helical" evidence="6">
    <location>
        <begin position="547"/>
        <end position="566"/>
    </location>
</feature>
<keyword evidence="2 6" id="KW-0812">Transmembrane</keyword>
<feature type="region of interest" description="Disordered" evidence="5">
    <location>
        <begin position="179"/>
        <end position="250"/>
    </location>
</feature>
<keyword evidence="9" id="KW-1185">Reference proteome</keyword>
<feature type="transmembrane region" description="Helical" evidence="6">
    <location>
        <begin position="797"/>
        <end position="815"/>
    </location>
</feature>
<dbReference type="InterPro" id="IPR050549">
    <property type="entry name" value="MFS_Trehalose_Transporter"/>
</dbReference>
<evidence type="ECO:0000256" key="3">
    <source>
        <dbReference type="ARBA" id="ARBA00022989"/>
    </source>
</evidence>
<keyword evidence="4 6" id="KW-0472">Membrane</keyword>
<dbReference type="Pfam" id="PF00083">
    <property type="entry name" value="Sugar_tr"/>
    <property type="match status" value="1"/>
</dbReference>
<name>A0A6A4X3S5_AMPAM</name>
<dbReference type="Gene3D" id="1.20.1250.20">
    <property type="entry name" value="MFS general substrate transporter like domains"/>
    <property type="match status" value="1"/>
</dbReference>
<feature type="transmembrane region" description="Helical" evidence="6">
    <location>
        <begin position="666"/>
        <end position="683"/>
    </location>
</feature>
<evidence type="ECO:0000256" key="5">
    <source>
        <dbReference type="SAM" id="MobiDB-lite"/>
    </source>
</evidence>
<feature type="transmembrane region" description="Helical" evidence="6">
    <location>
        <begin position="485"/>
        <end position="508"/>
    </location>
</feature>
<dbReference type="Proteomes" id="UP000440578">
    <property type="component" value="Unassembled WGS sequence"/>
</dbReference>
<feature type="compositionally biased region" description="Polar residues" evidence="5">
    <location>
        <begin position="213"/>
        <end position="222"/>
    </location>
</feature>
<feature type="transmembrane region" description="Helical" evidence="6">
    <location>
        <begin position="629"/>
        <end position="654"/>
    </location>
</feature>
<comment type="subcellular location">
    <subcellularLocation>
        <location evidence="1">Membrane</location>
        <topology evidence="1">Multi-pass membrane protein</topology>
    </subcellularLocation>
</comment>
<proteinExistence type="predicted"/>
<keyword evidence="3 6" id="KW-1133">Transmembrane helix</keyword>
<sequence length="850" mass="90484">MEAAVSGPEPHGAPLRPTSILRSRGAAPQPQSILGNRDPSAVRQYGNDLSQGSVRTDLAPNHSERDLRGDSESIRLESVSIDSATSSRERNSDSVVVSPVTLESVVAPLPPQAFPTVSVTTPADVPPPREVAGSVWRPLQGARDALLRGRHWWRDMSAKLADWAVLQDLRRLGDVEAANNSRRARSLQRQPREGKASTRSARSKRSIRSTRSQGNILSNDGDNQPAEDTSGKASSVAPTSDRSRRTSSRLSIHDINRLDVSASECRSLSAGRSVPDLSTHDVSRRGIHLPQPQFELNGAVTLTPHVTLSRPSTPGPGGAHVEGPSSPGVPGHTRQPSLHRHRASAQLEELRSQPGSAGDTDGSGAVSSSGAGTLSTLRTSWTSVTVPFGGTRRWKIRPQLLAVATGCLTMLVTGFMMAYQSPANPQHVLTSGERRQNHLLAVGCLLGSLVGGVLLLAGRRRPLLAACLADAVIWTLPLFSSDPWLAYTAEILTGLVSCASILLVLVYVAEISVAECRGGFLVAALAAFDAGVLLCLLAAEVMGRRELAGLGLSLLLPLFAALVITLPESPRFVAAAGNKVGAEINLRLLRGVEYYSESELNLVLTNLDSGGVAGTNWLRAHTRQPALRALFVAGTLTFLVPHCGFSTVTSFAVGLFMGHGDRTQRTTLLCVTLIKMAATAASVPLSDRFGRRVPLLLASALQALALMVLALCALLLSAEQVYSVAGTVLLLLLVGVFVVGAGVGMSTLPWVLVAELFPQRSRPIGAALSGVAYWAGDLVAAWLAIWLQEALGASGVLWLHFLCTTVGYLFVFFVVPETREKALEEIEVYFTEKTSKKSTSRVPSVLITRL</sequence>
<dbReference type="SUPFAM" id="SSF103473">
    <property type="entry name" value="MFS general substrate transporter"/>
    <property type="match status" value="1"/>
</dbReference>
<feature type="transmembrane region" description="Helical" evidence="6">
    <location>
        <begin position="695"/>
        <end position="716"/>
    </location>
</feature>